<gene>
    <name evidence="1" type="ORF">ANN_14521</name>
</gene>
<name>A0ABQ8SXM0_PERAM</name>
<keyword evidence="2" id="KW-1185">Reference proteome</keyword>
<evidence type="ECO:0000313" key="1">
    <source>
        <dbReference type="EMBL" id="KAJ4438574.1"/>
    </source>
</evidence>
<reference evidence="1 2" key="1">
    <citation type="journal article" date="2022" name="Allergy">
        <title>Genome assembly and annotation of Periplaneta americana reveal a comprehensive cockroach allergen profile.</title>
        <authorList>
            <person name="Wang L."/>
            <person name="Xiong Q."/>
            <person name="Saelim N."/>
            <person name="Wang L."/>
            <person name="Nong W."/>
            <person name="Wan A.T."/>
            <person name="Shi M."/>
            <person name="Liu X."/>
            <person name="Cao Q."/>
            <person name="Hui J.H.L."/>
            <person name="Sookrung N."/>
            <person name="Leung T.F."/>
            <person name="Tungtrongchitr A."/>
            <person name="Tsui S.K.W."/>
        </authorList>
    </citation>
    <scope>NUCLEOTIDE SEQUENCE [LARGE SCALE GENOMIC DNA]</scope>
    <source>
        <strain evidence="1">PWHHKU_190912</strain>
    </source>
</reference>
<accession>A0ABQ8SXM0</accession>
<evidence type="ECO:0000313" key="2">
    <source>
        <dbReference type="Proteomes" id="UP001148838"/>
    </source>
</evidence>
<proteinExistence type="predicted"/>
<protein>
    <submittedName>
        <fullName evidence="1">Uncharacterized protein</fullName>
    </submittedName>
</protein>
<dbReference type="EMBL" id="JAJSOF020000019">
    <property type="protein sequence ID" value="KAJ4438574.1"/>
    <property type="molecule type" value="Genomic_DNA"/>
</dbReference>
<comment type="caution">
    <text evidence="1">The sequence shown here is derived from an EMBL/GenBank/DDBJ whole genome shotgun (WGS) entry which is preliminary data.</text>
</comment>
<sequence>MRLKEQRDNVKFCVEFCKTFTECAKQMEKKQCLGPECMSGTSASQVTVFERMMIHVQEDPDRQERKK</sequence>
<organism evidence="1 2">
    <name type="scientific">Periplaneta americana</name>
    <name type="common">American cockroach</name>
    <name type="synonym">Blatta americana</name>
    <dbReference type="NCBI Taxonomy" id="6978"/>
    <lineage>
        <taxon>Eukaryota</taxon>
        <taxon>Metazoa</taxon>
        <taxon>Ecdysozoa</taxon>
        <taxon>Arthropoda</taxon>
        <taxon>Hexapoda</taxon>
        <taxon>Insecta</taxon>
        <taxon>Pterygota</taxon>
        <taxon>Neoptera</taxon>
        <taxon>Polyneoptera</taxon>
        <taxon>Dictyoptera</taxon>
        <taxon>Blattodea</taxon>
        <taxon>Blattoidea</taxon>
        <taxon>Blattidae</taxon>
        <taxon>Blattinae</taxon>
        <taxon>Periplaneta</taxon>
    </lineage>
</organism>
<dbReference type="Proteomes" id="UP001148838">
    <property type="component" value="Unassembled WGS sequence"/>
</dbReference>